<name>A0A2R6X7B7_MARPO</name>
<reference evidence="2" key="1">
    <citation type="journal article" date="2017" name="Cell">
        <title>Insights into land plant evolution garnered from the Marchantia polymorpha genome.</title>
        <authorList>
            <person name="Bowman J.L."/>
            <person name="Kohchi T."/>
            <person name="Yamato K.T."/>
            <person name="Jenkins J."/>
            <person name="Shu S."/>
            <person name="Ishizaki K."/>
            <person name="Yamaoka S."/>
            <person name="Nishihama R."/>
            <person name="Nakamura Y."/>
            <person name="Berger F."/>
            <person name="Adam C."/>
            <person name="Aki S.S."/>
            <person name="Althoff F."/>
            <person name="Araki T."/>
            <person name="Arteaga-Vazquez M.A."/>
            <person name="Balasubrmanian S."/>
            <person name="Barry K."/>
            <person name="Bauer D."/>
            <person name="Boehm C.R."/>
            <person name="Briginshaw L."/>
            <person name="Caballero-Perez J."/>
            <person name="Catarino B."/>
            <person name="Chen F."/>
            <person name="Chiyoda S."/>
            <person name="Chovatia M."/>
            <person name="Davies K.M."/>
            <person name="Delmans M."/>
            <person name="Demura T."/>
            <person name="Dierschke T."/>
            <person name="Dolan L."/>
            <person name="Dorantes-Acosta A.E."/>
            <person name="Eklund D.M."/>
            <person name="Florent S.N."/>
            <person name="Flores-Sandoval E."/>
            <person name="Fujiyama A."/>
            <person name="Fukuzawa H."/>
            <person name="Galik B."/>
            <person name="Grimanelli D."/>
            <person name="Grimwood J."/>
            <person name="Grossniklaus U."/>
            <person name="Hamada T."/>
            <person name="Haseloff J."/>
            <person name="Hetherington A.J."/>
            <person name="Higo A."/>
            <person name="Hirakawa Y."/>
            <person name="Hundley H.N."/>
            <person name="Ikeda Y."/>
            <person name="Inoue K."/>
            <person name="Inoue S.I."/>
            <person name="Ishida S."/>
            <person name="Jia Q."/>
            <person name="Kakita M."/>
            <person name="Kanazawa T."/>
            <person name="Kawai Y."/>
            <person name="Kawashima T."/>
            <person name="Kennedy M."/>
            <person name="Kinose K."/>
            <person name="Kinoshita T."/>
            <person name="Kohara Y."/>
            <person name="Koide E."/>
            <person name="Komatsu K."/>
            <person name="Kopischke S."/>
            <person name="Kubo M."/>
            <person name="Kyozuka J."/>
            <person name="Lagercrantz U."/>
            <person name="Lin S.S."/>
            <person name="Lindquist E."/>
            <person name="Lipzen A.M."/>
            <person name="Lu C.W."/>
            <person name="De Luna E."/>
            <person name="Martienssen R.A."/>
            <person name="Minamino N."/>
            <person name="Mizutani M."/>
            <person name="Mizutani M."/>
            <person name="Mochizuki N."/>
            <person name="Monte I."/>
            <person name="Mosher R."/>
            <person name="Nagasaki H."/>
            <person name="Nakagami H."/>
            <person name="Naramoto S."/>
            <person name="Nishitani K."/>
            <person name="Ohtani M."/>
            <person name="Okamoto T."/>
            <person name="Okumura M."/>
            <person name="Phillips J."/>
            <person name="Pollak B."/>
            <person name="Reinders A."/>
            <person name="Rovekamp M."/>
            <person name="Sano R."/>
            <person name="Sawa S."/>
            <person name="Schmid M.W."/>
            <person name="Shirakawa M."/>
            <person name="Solano R."/>
            <person name="Spunde A."/>
            <person name="Suetsugu N."/>
            <person name="Sugano S."/>
            <person name="Sugiyama A."/>
            <person name="Sun R."/>
            <person name="Suzuki Y."/>
            <person name="Takenaka M."/>
            <person name="Takezawa D."/>
            <person name="Tomogane H."/>
            <person name="Tsuzuki M."/>
            <person name="Ueda T."/>
            <person name="Umeda M."/>
            <person name="Ward J.M."/>
            <person name="Watanabe Y."/>
            <person name="Yazaki K."/>
            <person name="Yokoyama R."/>
            <person name="Yoshitake Y."/>
            <person name="Yotsui I."/>
            <person name="Zachgo S."/>
            <person name="Schmutz J."/>
        </authorList>
    </citation>
    <scope>NUCLEOTIDE SEQUENCE [LARGE SCALE GENOMIC DNA]</scope>
    <source>
        <strain evidence="2">Tak-1</strain>
    </source>
</reference>
<protein>
    <submittedName>
        <fullName evidence="1">Uncharacterized protein</fullName>
    </submittedName>
</protein>
<evidence type="ECO:0000313" key="2">
    <source>
        <dbReference type="Proteomes" id="UP000244005"/>
    </source>
</evidence>
<organism evidence="1 2">
    <name type="scientific">Marchantia polymorpha</name>
    <name type="common">Common liverwort</name>
    <name type="synonym">Marchantia aquatica</name>
    <dbReference type="NCBI Taxonomy" id="3197"/>
    <lineage>
        <taxon>Eukaryota</taxon>
        <taxon>Viridiplantae</taxon>
        <taxon>Streptophyta</taxon>
        <taxon>Embryophyta</taxon>
        <taxon>Marchantiophyta</taxon>
        <taxon>Marchantiopsida</taxon>
        <taxon>Marchantiidae</taxon>
        <taxon>Marchantiales</taxon>
        <taxon>Marchantiaceae</taxon>
        <taxon>Marchantia</taxon>
    </lineage>
</organism>
<accession>A0A2R6X7B7</accession>
<gene>
    <name evidence="1" type="ORF">MARPO_0032s0154</name>
</gene>
<evidence type="ECO:0000313" key="1">
    <source>
        <dbReference type="EMBL" id="PTQ41992.1"/>
    </source>
</evidence>
<keyword evidence="2" id="KW-1185">Reference proteome</keyword>
<dbReference type="Proteomes" id="UP000244005">
    <property type="component" value="Unassembled WGS sequence"/>
</dbReference>
<proteinExistence type="predicted"/>
<dbReference type="EMBL" id="KZ772704">
    <property type="protein sequence ID" value="PTQ41992.1"/>
    <property type="molecule type" value="Genomic_DNA"/>
</dbReference>
<dbReference type="AlphaFoldDB" id="A0A2R6X7B7"/>
<dbReference type="Gramene" id="Mp5g14620.1">
    <property type="protein sequence ID" value="Mp5g14620.1.cds1"/>
    <property type="gene ID" value="Mp5g14620"/>
</dbReference>
<sequence>MPPIPLELSLSLRPSLTHMYYSFPGRHGIAPLNSLFISSPGCPSPHRLLCFFPQRLAGRRSEPRPPSILPSLHPLALRLAELRRAAGPGVENIGPSPCCAGRHQQPSGLLLCAQPGLARSHAQRPGACRARVRGWVTGEKVPGATSGPRKDERRLRELPSLNGETFRCESESCRLHVH</sequence>